<feature type="signal peptide" evidence="1">
    <location>
        <begin position="1"/>
        <end position="22"/>
    </location>
</feature>
<reference evidence="2" key="3">
    <citation type="submission" date="2020-06" db="EMBL/GenBank/DDBJ databases">
        <authorList>
            <person name="Studholme D.J."/>
        </authorList>
    </citation>
    <scope>NUCLEOTIDE SEQUENCE</scope>
    <source>
        <strain evidence="2">NZFS 3630</strain>
    </source>
</reference>
<evidence type="ECO:0000313" key="6">
    <source>
        <dbReference type="Proteomes" id="UP000285883"/>
    </source>
</evidence>
<proteinExistence type="predicted"/>
<dbReference type="EMBL" id="MBDN02000627">
    <property type="protein sequence ID" value="RLN74008.1"/>
    <property type="molecule type" value="Genomic_DNA"/>
</dbReference>
<gene>
    <name evidence="3" type="ORF">BBI17_009173</name>
    <name evidence="4" type="ORF">BBO99_00009154</name>
    <name evidence="2" type="ORF">JM18_008874</name>
</gene>
<dbReference type="EMBL" id="MAYM02002041">
    <property type="protein sequence ID" value="RLN06035.1"/>
    <property type="molecule type" value="Genomic_DNA"/>
</dbReference>
<evidence type="ECO:0000313" key="3">
    <source>
        <dbReference type="EMBL" id="RLN06035.1"/>
    </source>
</evidence>
<dbReference type="Proteomes" id="UP000285624">
    <property type="component" value="Unassembled WGS sequence"/>
</dbReference>
<dbReference type="Proteomes" id="UP000792063">
    <property type="component" value="Unassembled WGS sequence"/>
</dbReference>
<protein>
    <recommendedName>
        <fullName evidence="7">EF-hand domain-containing protein</fullName>
    </recommendedName>
</protein>
<accession>A0A421GDJ8</accession>
<evidence type="ECO:0000313" key="2">
    <source>
        <dbReference type="EMBL" id="KAG2509873.1"/>
    </source>
</evidence>
<comment type="caution">
    <text evidence="4">The sequence shown here is derived from an EMBL/GenBank/DDBJ whole genome shotgun (WGS) entry which is preliminary data.</text>
</comment>
<reference evidence="2" key="1">
    <citation type="journal article" date="2015" name="Genom Data">
        <title>Genome sequences of six Phytophthora species associated with forests in New Zealand.</title>
        <authorList>
            <person name="Studholme D.J."/>
            <person name="McDougal R.L."/>
            <person name="Sambles C."/>
            <person name="Hansen E."/>
            <person name="Hardy G."/>
            <person name="Grant M."/>
            <person name="Ganley R.J."/>
            <person name="Williams N.M."/>
        </authorList>
    </citation>
    <scope>NUCLEOTIDE SEQUENCE</scope>
    <source>
        <strain evidence="2">NZFS 3630</strain>
    </source>
</reference>
<dbReference type="EMBL" id="JPWU03000644">
    <property type="protein sequence ID" value="KAG2509873.1"/>
    <property type="molecule type" value="Genomic_DNA"/>
</dbReference>
<feature type="chain" id="PRO_5036107160" description="EF-hand domain-containing protein" evidence="1">
    <location>
        <begin position="23"/>
        <end position="970"/>
    </location>
</feature>
<name>A0A421GDJ8_9STRA</name>
<sequence>MLSLLVKVTIIWTLPSFNFVEAPVRRRRDNLVPEFDFSALKDGSPSKRGHISIQTQSTPVDLDEVLFGTISRRAELFEDPRMSLETKMARIWQALLRHSESGRFGNPEAGGANPICSALCLETINQILVACGASTLLRNVLVGGLANSVYTKYDPDQGFEQQEQYADVAFRQGKKLDAQEQEIVKLNKLRELSEQHVFDQLSAAGVGQLLQQMGLSHRVSAVTEMLAPVLDDELLLVLWNSTATTQALEDIEEGIVVEARKKLRDLLCTYVEPSDPIQDRFHRCESAREKRLELELARSDDERKLTDLMNAIISGQRCNPELLVNAVNRSPETLLSAIALNPGMLLFAITKFADPVKRFLSLDPKACDYLDVLVQKHKGAQLLWKHSTSGTGGQEPFTQIGRRRKITLAAEELASALPSGDSLEREALLLLEWFTSHLNDLTDLLLEHPKPLQLLFTKMHQRGDVSAFYQLMLLLQQTTGTNHAEGGDTLLRLFTAVMEGTTATLDLEALDNPDGIREPIPALSKARVRALVLDIWLEFLKADHLQLETASLWSIAPFVCDYLVTRYNAPAAVGARLENLLTGLLAFQDDSRVAFFASSCGLGEVKTLETCGLSPPSYDIFLYYLHVLAHIFYGQMKIFKPGKRLDETPDGSCPIDVQHAVAVATIVFNFSLSEVSMRALCSEIEALPRSKAVPTIVMTDLTFVEATDDSNEEHLIEPKNDAVAETCFVELDSVMEIFLKQWTEKTRQTDERYRQAFTTHDLGGNRIGLDEFTKIITGITAGRITARECRLVYGDAGQEFLDMETFLRVTRAYQLRAFDAHLPEVILDEHDLQDLRLSVGRANIASTQREVEDLARYWRSVRSDVVYQLEAAHQKKTTKALLKTQSALIEKLVASTPLLHQQLQVQPNSKRYGTSAAQVSALQEKLDNVWHEVRACVKMLHRAKLTQHYLSGLFIRSNMLRWIRQARKHE</sequence>
<evidence type="ECO:0008006" key="7">
    <source>
        <dbReference type="Google" id="ProtNLM"/>
    </source>
</evidence>
<organism evidence="4 5">
    <name type="scientific">Phytophthora kernoviae</name>
    <dbReference type="NCBI Taxonomy" id="325452"/>
    <lineage>
        <taxon>Eukaryota</taxon>
        <taxon>Sar</taxon>
        <taxon>Stramenopiles</taxon>
        <taxon>Oomycota</taxon>
        <taxon>Peronosporomycetes</taxon>
        <taxon>Peronosporales</taxon>
        <taxon>Peronosporaceae</taxon>
        <taxon>Phytophthora</taxon>
    </lineage>
</organism>
<dbReference type="Proteomes" id="UP000285883">
    <property type="component" value="Unassembled WGS sequence"/>
</dbReference>
<evidence type="ECO:0000313" key="5">
    <source>
        <dbReference type="Proteomes" id="UP000285624"/>
    </source>
</evidence>
<keyword evidence="1" id="KW-0732">Signal</keyword>
<keyword evidence="5" id="KW-1185">Reference proteome</keyword>
<reference evidence="5 6" key="2">
    <citation type="submission" date="2018-07" db="EMBL/GenBank/DDBJ databases">
        <title>Genome sequencing of oomycete isolates from Chile give support for New Zealand origin for Phytophthora kernoviae and make available the first Nothophytophthora sp. genome.</title>
        <authorList>
            <person name="Studholme D.J."/>
            <person name="Sanfuentes E."/>
            <person name="Panda P."/>
            <person name="Hill R."/>
            <person name="Sambles C."/>
            <person name="Grant M."/>
            <person name="Williams N.M."/>
            <person name="Mcdougal R.L."/>
        </authorList>
    </citation>
    <scope>NUCLEOTIDE SEQUENCE [LARGE SCALE GENOMIC DNA]</scope>
    <source>
        <strain evidence="3">Chile2</strain>
        <strain evidence="4">Chile4</strain>
    </source>
</reference>
<evidence type="ECO:0000256" key="1">
    <source>
        <dbReference type="SAM" id="SignalP"/>
    </source>
</evidence>
<dbReference type="AlphaFoldDB" id="A0A421GDJ8"/>
<dbReference type="STRING" id="325452.A0A421GDJ8"/>
<evidence type="ECO:0000313" key="4">
    <source>
        <dbReference type="EMBL" id="RLN74008.1"/>
    </source>
</evidence>